<keyword evidence="2" id="KW-1185">Reference proteome</keyword>
<sequence>MNMRRISSYRKHLKYWVDHLHKLYPHTEEHRERPNIHAAGHIYDFLVEFGPMLSWWCFPFERLIGTLQRLNTNEHIGGPLEQTIMESQTRAANIRRWLGRPDCPQVIKEVKRLFDKAFVPINSDFEYTDDPSPGQSLLHYRSDGITFSCSAVHAGNATIVYRVADSPGRLAGQIQHIFATNHSVVFHVRRQAPAAANHFDPFKRYPHFPARIYSSYMADIIDVVFPEDVVSHGARYDFADGRSVVCDLTRD</sequence>
<dbReference type="Proteomes" id="UP001498398">
    <property type="component" value="Unassembled WGS sequence"/>
</dbReference>
<proteinExistence type="predicted"/>
<organism evidence="1 2">
    <name type="scientific">Marasmiellus scandens</name>
    <dbReference type="NCBI Taxonomy" id="2682957"/>
    <lineage>
        <taxon>Eukaryota</taxon>
        <taxon>Fungi</taxon>
        <taxon>Dikarya</taxon>
        <taxon>Basidiomycota</taxon>
        <taxon>Agaricomycotina</taxon>
        <taxon>Agaricomycetes</taxon>
        <taxon>Agaricomycetidae</taxon>
        <taxon>Agaricales</taxon>
        <taxon>Marasmiineae</taxon>
        <taxon>Omphalotaceae</taxon>
        <taxon>Marasmiellus</taxon>
    </lineage>
</organism>
<gene>
    <name evidence="1" type="ORF">VKT23_004609</name>
</gene>
<reference evidence="1 2" key="1">
    <citation type="submission" date="2024-01" db="EMBL/GenBank/DDBJ databases">
        <title>A draft genome for the cacao thread blight pathogen Marasmiellus scandens.</title>
        <authorList>
            <person name="Baruah I.K."/>
            <person name="Leung J."/>
            <person name="Bukari Y."/>
            <person name="Amoako-Attah I."/>
            <person name="Meinhardt L.W."/>
            <person name="Bailey B.A."/>
            <person name="Cohen S.P."/>
        </authorList>
    </citation>
    <scope>NUCLEOTIDE SEQUENCE [LARGE SCALE GENOMIC DNA]</scope>
    <source>
        <strain evidence="1 2">GH-19</strain>
    </source>
</reference>
<evidence type="ECO:0000313" key="1">
    <source>
        <dbReference type="EMBL" id="KAK7467556.1"/>
    </source>
</evidence>
<protein>
    <submittedName>
        <fullName evidence="1">Uncharacterized protein</fullName>
    </submittedName>
</protein>
<dbReference type="EMBL" id="JBANRG010000004">
    <property type="protein sequence ID" value="KAK7467556.1"/>
    <property type="molecule type" value="Genomic_DNA"/>
</dbReference>
<name>A0ABR1JYW6_9AGAR</name>
<comment type="caution">
    <text evidence="1">The sequence shown here is derived from an EMBL/GenBank/DDBJ whole genome shotgun (WGS) entry which is preliminary data.</text>
</comment>
<evidence type="ECO:0000313" key="2">
    <source>
        <dbReference type="Proteomes" id="UP001498398"/>
    </source>
</evidence>
<accession>A0ABR1JYW6</accession>